<dbReference type="InterPro" id="IPR051165">
    <property type="entry name" value="Multifunctional_ANK_Repeat"/>
</dbReference>
<organism evidence="3 4">
    <name type="scientific">Campylobacter rectus</name>
    <name type="common">Wolinella recta</name>
    <dbReference type="NCBI Taxonomy" id="203"/>
    <lineage>
        <taxon>Bacteria</taxon>
        <taxon>Pseudomonadati</taxon>
        <taxon>Campylobacterota</taxon>
        <taxon>Epsilonproteobacteria</taxon>
        <taxon>Campylobacterales</taxon>
        <taxon>Campylobacteraceae</taxon>
        <taxon>Campylobacter</taxon>
    </lineage>
</organism>
<name>A0A6G5QMH0_CAMRE</name>
<sequence>MRFILPILLSFSFVFAGFNCDDALADKQRFFSQNLTFSGEFEPNCKDSILGLKEAQILLSAAQKIRAESLACVGNLATKNLNEFKFKILKASYAPEIYAKELESPDEYEKFVSQNRARLRYWGHQSLSNFTVFKDFNKDYNAVLGPLVSYYKSNFKIDEGSAIYYASKVANEFLKFAAATLQNGDMDEFARKVSSPTFTKYGINEAIYSGAVSQNSLQNAFNAALLYEKNEDVIKEFLRVGVNLNYGFESSLFFALKNLNNVKLLVASGADVNYENLLGVTPLFKAVQLNDINLVKFLLENGALVNKRLIDINTKLAYSSNLSVQLPNFVKLCDFDGASKSVLMSAAGAADVEILQLLVDNGADVQAIDDMGLNALDYAIIGKKEINAQYLRVLGLESNLITE</sequence>
<dbReference type="EMBL" id="CP012543">
    <property type="protein sequence ID" value="QCD46933.1"/>
    <property type="molecule type" value="Genomic_DNA"/>
</dbReference>
<gene>
    <name evidence="3" type="ORF">CRECT_1278</name>
</gene>
<dbReference type="InterPro" id="IPR002110">
    <property type="entry name" value="Ankyrin_rpt"/>
</dbReference>
<accession>A0A6G5QMH0</accession>
<dbReference type="SMART" id="SM00248">
    <property type="entry name" value="ANK"/>
    <property type="match status" value="5"/>
</dbReference>
<protein>
    <submittedName>
        <fullName evidence="3">Ankyrin domain protein</fullName>
    </submittedName>
</protein>
<dbReference type="Pfam" id="PF12796">
    <property type="entry name" value="Ank_2"/>
    <property type="match status" value="1"/>
</dbReference>
<dbReference type="PROSITE" id="PS50088">
    <property type="entry name" value="ANK_REPEAT"/>
    <property type="match status" value="2"/>
</dbReference>
<keyword evidence="2" id="KW-0040">ANK repeat</keyword>
<dbReference type="KEGG" id="crx:CRECT_1278"/>
<dbReference type="PANTHER" id="PTHR24123:SF33">
    <property type="entry name" value="PROTEIN HOS4"/>
    <property type="match status" value="1"/>
</dbReference>
<keyword evidence="1" id="KW-0677">Repeat</keyword>
<dbReference type="InterPro" id="IPR036770">
    <property type="entry name" value="Ankyrin_rpt-contain_sf"/>
</dbReference>
<dbReference type="AlphaFoldDB" id="A0A6G5QMH0"/>
<dbReference type="Pfam" id="PF00023">
    <property type="entry name" value="Ank"/>
    <property type="match status" value="1"/>
</dbReference>
<dbReference type="Gene3D" id="1.25.40.20">
    <property type="entry name" value="Ankyrin repeat-containing domain"/>
    <property type="match status" value="1"/>
</dbReference>
<dbReference type="PROSITE" id="PS50297">
    <property type="entry name" value="ANK_REP_REGION"/>
    <property type="match status" value="2"/>
</dbReference>
<evidence type="ECO:0000313" key="3">
    <source>
        <dbReference type="EMBL" id="QCD46933.1"/>
    </source>
</evidence>
<proteinExistence type="predicted"/>
<dbReference type="PANTHER" id="PTHR24123">
    <property type="entry name" value="ANKYRIN REPEAT-CONTAINING"/>
    <property type="match status" value="1"/>
</dbReference>
<evidence type="ECO:0000256" key="1">
    <source>
        <dbReference type="ARBA" id="ARBA00022737"/>
    </source>
</evidence>
<evidence type="ECO:0000256" key="2">
    <source>
        <dbReference type="ARBA" id="ARBA00023043"/>
    </source>
</evidence>
<reference evidence="3 4" key="1">
    <citation type="submission" date="2016-07" db="EMBL/GenBank/DDBJ databases">
        <title>Comparative genomics of the Campylobacter concisus group.</title>
        <authorList>
            <person name="Miller W.G."/>
            <person name="Yee E."/>
            <person name="Chapman M.H."/>
            <person name="Huynh S."/>
            <person name="Bono J.L."/>
            <person name="On S.L.W."/>
            <person name="StLeger J."/>
            <person name="Foster G."/>
            <person name="Parker C.T."/>
        </authorList>
    </citation>
    <scope>NUCLEOTIDE SEQUENCE [LARGE SCALE GENOMIC DNA]</scope>
    <source>
        <strain evidence="3 4">ATCC 33238</strain>
    </source>
</reference>
<evidence type="ECO:0000313" key="4">
    <source>
        <dbReference type="Proteomes" id="UP000502377"/>
    </source>
</evidence>
<dbReference type="Proteomes" id="UP000502377">
    <property type="component" value="Chromosome"/>
</dbReference>
<dbReference type="SUPFAM" id="SSF48403">
    <property type="entry name" value="Ankyrin repeat"/>
    <property type="match status" value="1"/>
</dbReference>
<dbReference type="RefSeq" id="WP_002944712.1">
    <property type="nucleotide sequence ID" value="NZ_CP012543.1"/>
</dbReference>